<evidence type="ECO:0000256" key="6">
    <source>
        <dbReference type="ARBA" id="ARBA00022614"/>
    </source>
</evidence>
<keyword evidence="11" id="KW-0547">Nucleotide-binding</keyword>
<keyword evidence="5" id="KW-0597">Phosphoprotein</keyword>
<keyword evidence="17" id="KW-0325">Glycoprotein</keyword>
<evidence type="ECO:0000256" key="7">
    <source>
        <dbReference type="ARBA" id="ARBA00022679"/>
    </source>
</evidence>
<keyword evidence="13" id="KW-0067">ATP-binding</keyword>
<keyword evidence="16" id="KW-0675">Receptor</keyword>
<organism evidence="21 22">
    <name type="scientific">Quercus rubra</name>
    <name type="common">Northern red oak</name>
    <name type="synonym">Quercus borealis</name>
    <dbReference type="NCBI Taxonomy" id="3512"/>
    <lineage>
        <taxon>Eukaryota</taxon>
        <taxon>Viridiplantae</taxon>
        <taxon>Streptophyta</taxon>
        <taxon>Embryophyta</taxon>
        <taxon>Tracheophyta</taxon>
        <taxon>Spermatophyta</taxon>
        <taxon>Magnoliopsida</taxon>
        <taxon>eudicotyledons</taxon>
        <taxon>Gunneridae</taxon>
        <taxon>Pentapetalae</taxon>
        <taxon>rosids</taxon>
        <taxon>fabids</taxon>
        <taxon>Fagales</taxon>
        <taxon>Fagaceae</taxon>
        <taxon>Quercus</taxon>
    </lineage>
</organism>
<evidence type="ECO:0000256" key="2">
    <source>
        <dbReference type="ARBA" id="ARBA00012513"/>
    </source>
</evidence>
<dbReference type="EC" id="2.7.11.1" evidence="2"/>
<evidence type="ECO:0000256" key="3">
    <source>
        <dbReference type="ARBA" id="ARBA00022475"/>
    </source>
</evidence>
<dbReference type="AlphaFoldDB" id="A0AAN7EU25"/>
<keyword evidence="12" id="KW-0418">Kinase</keyword>
<dbReference type="EMBL" id="JAXUIC010000008">
    <property type="protein sequence ID" value="KAK4579477.1"/>
    <property type="molecule type" value="Genomic_DNA"/>
</dbReference>
<keyword evidence="10" id="KW-0677">Repeat</keyword>
<keyword evidence="7" id="KW-0808">Transferase</keyword>
<keyword evidence="22" id="KW-1185">Reference proteome</keyword>
<dbReference type="InterPro" id="IPR051564">
    <property type="entry name" value="LRR_receptor-like_kinase"/>
</dbReference>
<dbReference type="Proteomes" id="UP001324115">
    <property type="component" value="Unassembled WGS sequence"/>
</dbReference>
<dbReference type="GO" id="GO:0004674">
    <property type="term" value="F:protein serine/threonine kinase activity"/>
    <property type="evidence" value="ECO:0007669"/>
    <property type="project" value="UniProtKB-KW"/>
</dbReference>
<keyword evidence="4" id="KW-0723">Serine/threonine-protein kinase</keyword>
<accession>A0AAN7EU25</accession>
<keyword evidence="3" id="KW-1003">Cell membrane</keyword>
<sequence length="181" mass="20124">MDYSGNQFKALVCEFMTNGSFDIWLHPVIDNEKQSRNLSLLQSLNVAIDVASAIDYVHNHSAQPNVHCDLKLSNILLDNDMIACVSDFGLARLFPTTDDSSQKHTSTIGIKGCIGYATPEYGMGCEASTKEDMYSYKIFLLEMFLGKRPTDKMFKDGLNFHNFAKMALPEMVTKMVAAGSC</sequence>
<dbReference type="FunFam" id="1.10.510.10:FF:000358">
    <property type="entry name" value="Putative leucine-rich repeat receptor-like serine/threonine-protein kinase"/>
    <property type="match status" value="1"/>
</dbReference>
<evidence type="ECO:0000313" key="21">
    <source>
        <dbReference type="EMBL" id="KAK4579477.1"/>
    </source>
</evidence>
<evidence type="ECO:0000256" key="9">
    <source>
        <dbReference type="ARBA" id="ARBA00022729"/>
    </source>
</evidence>
<keyword evidence="9" id="KW-0732">Signal</keyword>
<dbReference type="SUPFAM" id="SSF56112">
    <property type="entry name" value="Protein kinase-like (PK-like)"/>
    <property type="match status" value="1"/>
</dbReference>
<keyword evidence="8" id="KW-0812">Transmembrane</keyword>
<evidence type="ECO:0000256" key="4">
    <source>
        <dbReference type="ARBA" id="ARBA00022527"/>
    </source>
</evidence>
<keyword evidence="14" id="KW-1133">Transmembrane helix</keyword>
<dbReference type="PANTHER" id="PTHR48055:SF55">
    <property type="entry name" value="PROTEIN KINASE DOMAIN-CONTAINING PROTEIN"/>
    <property type="match status" value="1"/>
</dbReference>
<evidence type="ECO:0000256" key="11">
    <source>
        <dbReference type="ARBA" id="ARBA00022741"/>
    </source>
</evidence>
<evidence type="ECO:0000256" key="19">
    <source>
        <dbReference type="ARBA" id="ARBA00048679"/>
    </source>
</evidence>
<dbReference type="Pfam" id="PF07714">
    <property type="entry name" value="PK_Tyr_Ser-Thr"/>
    <property type="match status" value="1"/>
</dbReference>
<dbReference type="PANTHER" id="PTHR48055">
    <property type="entry name" value="LEUCINE-RICH REPEAT RECEPTOR PROTEIN KINASE EMS1"/>
    <property type="match status" value="1"/>
</dbReference>
<dbReference type="GO" id="GO:0005524">
    <property type="term" value="F:ATP binding"/>
    <property type="evidence" value="ECO:0007669"/>
    <property type="project" value="UniProtKB-KW"/>
</dbReference>
<gene>
    <name evidence="21" type="ORF">RGQ29_029230</name>
</gene>
<evidence type="ECO:0000256" key="15">
    <source>
        <dbReference type="ARBA" id="ARBA00023136"/>
    </source>
</evidence>
<dbReference type="InterPro" id="IPR011009">
    <property type="entry name" value="Kinase-like_dom_sf"/>
</dbReference>
<dbReference type="Gene3D" id="1.10.510.10">
    <property type="entry name" value="Transferase(Phosphotransferase) domain 1"/>
    <property type="match status" value="1"/>
</dbReference>
<evidence type="ECO:0000256" key="18">
    <source>
        <dbReference type="ARBA" id="ARBA00047899"/>
    </source>
</evidence>
<evidence type="ECO:0000256" key="14">
    <source>
        <dbReference type="ARBA" id="ARBA00022989"/>
    </source>
</evidence>
<reference evidence="21 22" key="1">
    <citation type="journal article" date="2023" name="G3 (Bethesda)">
        <title>A haplotype-resolved chromosome-scale genome for Quercus rubra L. provides insights into the genetics of adaptive traits for red oak species.</title>
        <authorList>
            <person name="Kapoor B."/>
            <person name="Jenkins J."/>
            <person name="Schmutz J."/>
            <person name="Zhebentyayeva T."/>
            <person name="Kuelheim C."/>
            <person name="Coggeshall M."/>
            <person name="Heim C."/>
            <person name="Lasky J.R."/>
            <person name="Leites L."/>
            <person name="Islam-Faridi N."/>
            <person name="Romero-Severson J."/>
            <person name="DeLeo V.L."/>
            <person name="Lucas S.M."/>
            <person name="Lazic D."/>
            <person name="Gailing O."/>
            <person name="Carlson J."/>
            <person name="Staton M."/>
        </authorList>
    </citation>
    <scope>NUCLEOTIDE SEQUENCE [LARGE SCALE GENOMIC DNA]</scope>
    <source>
        <strain evidence="21">Pseudo-F2</strain>
    </source>
</reference>
<evidence type="ECO:0000256" key="12">
    <source>
        <dbReference type="ARBA" id="ARBA00022777"/>
    </source>
</evidence>
<dbReference type="GO" id="GO:0005886">
    <property type="term" value="C:plasma membrane"/>
    <property type="evidence" value="ECO:0007669"/>
    <property type="project" value="UniProtKB-SubCell"/>
</dbReference>
<comment type="caution">
    <text evidence="21">The sequence shown here is derived from an EMBL/GenBank/DDBJ whole genome shotgun (WGS) entry which is preliminary data.</text>
</comment>
<dbReference type="InterPro" id="IPR000719">
    <property type="entry name" value="Prot_kinase_dom"/>
</dbReference>
<comment type="subcellular location">
    <subcellularLocation>
        <location evidence="1">Cell membrane</location>
        <topology evidence="1">Single-pass membrane protein</topology>
    </subcellularLocation>
</comment>
<evidence type="ECO:0000256" key="5">
    <source>
        <dbReference type="ARBA" id="ARBA00022553"/>
    </source>
</evidence>
<evidence type="ECO:0000256" key="16">
    <source>
        <dbReference type="ARBA" id="ARBA00023170"/>
    </source>
</evidence>
<dbReference type="InterPro" id="IPR001245">
    <property type="entry name" value="Ser-Thr/Tyr_kinase_cat_dom"/>
</dbReference>
<evidence type="ECO:0000256" key="10">
    <source>
        <dbReference type="ARBA" id="ARBA00022737"/>
    </source>
</evidence>
<name>A0AAN7EU25_QUERU</name>
<proteinExistence type="predicted"/>
<keyword evidence="15" id="KW-0472">Membrane</keyword>
<evidence type="ECO:0000256" key="13">
    <source>
        <dbReference type="ARBA" id="ARBA00022840"/>
    </source>
</evidence>
<evidence type="ECO:0000256" key="8">
    <source>
        <dbReference type="ARBA" id="ARBA00022692"/>
    </source>
</evidence>
<dbReference type="PROSITE" id="PS50011">
    <property type="entry name" value="PROTEIN_KINASE_DOM"/>
    <property type="match status" value="1"/>
</dbReference>
<keyword evidence="6" id="KW-0433">Leucine-rich repeat</keyword>
<protein>
    <recommendedName>
        <fullName evidence="2">non-specific serine/threonine protein kinase</fullName>
        <ecNumber evidence="2">2.7.11.1</ecNumber>
    </recommendedName>
</protein>
<evidence type="ECO:0000313" key="22">
    <source>
        <dbReference type="Proteomes" id="UP001324115"/>
    </source>
</evidence>
<comment type="catalytic activity">
    <reaction evidence="19">
        <text>L-seryl-[protein] + ATP = O-phospho-L-seryl-[protein] + ADP + H(+)</text>
        <dbReference type="Rhea" id="RHEA:17989"/>
        <dbReference type="Rhea" id="RHEA-COMP:9863"/>
        <dbReference type="Rhea" id="RHEA-COMP:11604"/>
        <dbReference type="ChEBI" id="CHEBI:15378"/>
        <dbReference type="ChEBI" id="CHEBI:29999"/>
        <dbReference type="ChEBI" id="CHEBI:30616"/>
        <dbReference type="ChEBI" id="CHEBI:83421"/>
        <dbReference type="ChEBI" id="CHEBI:456216"/>
        <dbReference type="EC" id="2.7.11.1"/>
    </reaction>
</comment>
<evidence type="ECO:0000259" key="20">
    <source>
        <dbReference type="PROSITE" id="PS50011"/>
    </source>
</evidence>
<evidence type="ECO:0000256" key="17">
    <source>
        <dbReference type="ARBA" id="ARBA00023180"/>
    </source>
</evidence>
<comment type="catalytic activity">
    <reaction evidence="18">
        <text>L-threonyl-[protein] + ATP = O-phospho-L-threonyl-[protein] + ADP + H(+)</text>
        <dbReference type="Rhea" id="RHEA:46608"/>
        <dbReference type="Rhea" id="RHEA-COMP:11060"/>
        <dbReference type="Rhea" id="RHEA-COMP:11605"/>
        <dbReference type="ChEBI" id="CHEBI:15378"/>
        <dbReference type="ChEBI" id="CHEBI:30013"/>
        <dbReference type="ChEBI" id="CHEBI:30616"/>
        <dbReference type="ChEBI" id="CHEBI:61977"/>
        <dbReference type="ChEBI" id="CHEBI:456216"/>
        <dbReference type="EC" id="2.7.11.1"/>
    </reaction>
</comment>
<feature type="domain" description="Protein kinase" evidence="20">
    <location>
        <begin position="1"/>
        <end position="181"/>
    </location>
</feature>
<evidence type="ECO:0000256" key="1">
    <source>
        <dbReference type="ARBA" id="ARBA00004162"/>
    </source>
</evidence>